<keyword evidence="2" id="KW-1185">Reference proteome</keyword>
<gene>
    <name evidence="1" type="primary">sls_7</name>
    <name evidence="1" type="ORF">CEXT_70671</name>
</gene>
<reference evidence="1 2" key="1">
    <citation type="submission" date="2021-06" db="EMBL/GenBank/DDBJ databases">
        <title>Caerostris extrusa draft genome.</title>
        <authorList>
            <person name="Kono N."/>
            <person name="Arakawa K."/>
        </authorList>
    </citation>
    <scope>NUCLEOTIDE SEQUENCE [LARGE SCALE GENOMIC DNA]</scope>
</reference>
<proteinExistence type="predicted"/>
<evidence type="ECO:0000313" key="1">
    <source>
        <dbReference type="EMBL" id="GIY77533.1"/>
    </source>
</evidence>
<comment type="caution">
    <text evidence="1">The sequence shown here is derived from an EMBL/GenBank/DDBJ whole genome shotgun (WGS) entry which is preliminary data.</text>
</comment>
<organism evidence="1 2">
    <name type="scientific">Caerostris extrusa</name>
    <name type="common">Bark spider</name>
    <name type="synonym">Caerostris bankana</name>
    <dbReference type="NCBI Taxonomy" id="172846"/>
    <lineage>
        <taxon>Eukaryota</taxon>
        <taxon>Metazoa</taxon>
        <taxon>Ecdysozoa</taxon>
        <taxon>Arthropoda</taxon>
        <taxon>Chelicerata</taxon>
        <taxon>Arachnida</taxon>
        <taxon>Araneae</taxon>
        <taxon>Araneomorphae</taxon>
        <taxon>Entelegynae</taxon>
        <taxon>Araneoidea</taxon>
        <taxon>Araneidae</taxon>
        <taxon>Caerostris</taxon>
    </lineage>
</organism>
<accession>A0AAV4W5K3</accession>
<dbReference type="AlphaFoldDB" id="A0AAV4W5K3"/>
<evidence type="ECO:0000313" key="2">
    <source>
        <dbReference type="Proteomes" id="UP001054945"/>
    </source>
</evidence>
<dbReference type="EMBL" id="BPLR01015640">
    <property type="protein sequence ID" value="GIY77533.1"/>
    <property type="molecule type" value="Genomic_DNA"/>
</dbReference>
<sequence length="452" mass="51052">MIQNKSLNVTEILISDQEQSLYLPESKSPKFPETILPLSEAVIVSENTSVTKEDQLSSVELPKAFHASLTQFSNFALSVTEMETSESGAALKEDKVPKENVKSSLVPEEALTVIEISPVDTEGLVETEIRPYSKTLSSSFIPEKALQIAVDDSFDKESSLEERKSKTFQAQETLQVSSEALQKQEQKSESSRLYLTQKTLKRLRQLNIFRHKNLQLKFQKFILWIKKGAWSKDWKPEGRYAETNLQTEEACTVSIMETNLAEESLTLETLPVISRPRFDVVTQQAMTVSEITSHMKEGDVQQEITPSGVKAIKAIVEDIAVQISENELVSKEEEYKPLPMPDSQKLAIRREYKPEKAVSVYEMQANVMEGILKQEDLKYDKVNILLEEIAALAVKVVSDSEQVKDLIEIQPEFKNAEIEISPSEAVQISEIKSKDKEGDLQLDEKQNLKLPI</sequence>
<protein>
    <submittedName>
        <fullName evidence="1">Titin</fullName>
    </submittedName>
</protein>
<dbReference type="Proteomes" id="UP001054945">
    <property type="component" value="Unassembled WGS sequence"/>
</dbReference>
<name>A0AAV4W5K3_CAEEX</name>